<reference evidence="1 2" key="1">
    <citation type="journal article" date="2020" name="Mol. Biol. Evol.">
        <title>Distinct Expression and Methylation Patterns for Genes with Different Fates following a Single Whole-Genome Duplication in Flowering Plants.</title>
        <authorList>
            <person name="Shi T."/>
            <person name="Rahmani R.S."/>
            <person name="Gugger P.F."/>
            <person name="Wang M."/>
            <person name="Li H."/>
            <person name="Zhang Y."/>
            <person name="Li Z."/>
            <person name="Wang Q."/>
            <person name="Van de Peer Y."/>
            <person name="Marchal K."/>
            <person name="Chen J."/>
        </authorList>
    </citation>
    <scope>NUCLEOTIDE SEQUENCE [LARGE SCALE GENOMIC DNA]</scope>
    <source>
        <tissue evidence="1">Leaf</tissue>
    </source>
</reference>
<comment type="caution">
    <text evidence="1">The sequence shown here is derived from an EMBL/GenBank/DDBJ whole genome shotgun (WGS) entry which is preliminary data.</text>
</comment>
<keyword evidence="2" id="KW-1185">Reference proteome</keyword>
<sequence>MNLVLNIKSFKGCQTIAAVHEIQWRPKRSQMEGEMARVPPWFRGLEKEMVKQWYVLDTSQWLRLPSRESPDL</sequence>
<protein>
    <submittedName>
        <fullName evidence="1">Uncharacterized protein</fullName>
    </submittedName>
</protein>
<dbReference type="Proteomes" id="UP000607653">
    <property type="component" value="Unassembled WGS sequence"/>
</dbReference>
<accession>A0A822XDH9</accession>
<proteinExistence type="predicted"/>
<dbReference type="AlphaFoldDB" id="A0A822XDH9"/>
<name>A0A822XDH9_NELNU</name>
<dbReference type="EMBL" id="DUZY01000001">
    <property type="protein sequence ID" value="DAD18390.1"/>
    <property type="molecule type" value="Genomic_DNA"/>
</dbReference>
<evidence type="ECO:0000313" key="2">
    <source>
        <dbReference type="Proteomes" id="UP000607653"/>
    </source>
</evidence>
<evidence type="ECO:0000313" key="1">
    <source>
        <dbReference type="EMBL" id="DAD18390.1"/>
    </source>
</evidence>
<gene>
    <name evidence="1" type="ORF">HUJ06_019853</name>
</gene>
<organism evidence="1 2">
    <name type="scientific">Nelumbo nucifera</name>
    <name type="common">Sacred lotus</name>
    <dbReference type="NCBI Taxonomy" id="4432"/>
    <lineage>
        <taxon>Eukaryota</taxon>
        <taxon>Viridiplantae</taxon>
        <taxon>Streptophyta</taxon>
        <taxon>Embryophyta</taxon>
        <taxon>Tracheophyta</taxon>
        <taxon>Spermatophyta</taxon>
        <taxon>Magnoliopsida</taxon>
        <taxon>Proteales</taxon>
        <taxon>Nelumbonaceae</taxon>
        <taxon>Nelumbo</taxon>
    </lineage>
</organism>